<keyword evidence="1" id="KW-1133">Transmembrane helix</keyword>
<proteinExistence type="predicted"/>
<sequence>MDLMIIVLLAVCMIALPLFAHLKNQSVSVLFVLTSGIYAIFGAIILLVSISTDHQPSASDLSGHDTYYIISHGYYYFGYAAVLIIPAGLLWFQAKLGALFYKRITFGLFWVTNLSGITAIIIIDALMPLAIPRRYIEYDGTFMKLNLFLDWLSLIYQISLLIIAVLFFISLIRRFWIKTSI</sequence>
<feature type="transmembrane region" description="Helical" evidence="1">
    <location>
        <begin position="151"/>
        <end position="172"/>
    </location>
</feature>
<feature type="transmembrane region" description="Helical" evidence="1">
    <location>
        <begin position="6"/>
        <end position="22"/>
    </location>
</feature>
<evidence type="ECO:0008006" key="4">
    <source>
        <dbReference type="Google" id="ProtNLM"/>
    </source>
</evidence>
<name>A0ABX2IZW3_9RHOB</name>
<feature type="transmembrane region" description="Helical" evidence="1">
    <location>
        <begin position="72"/>
        <end position="92"/>
    </location>
</feature>
<dbReference type="EMBL" id="JABUFE010000021">
    <property type="protein sequence ID" value="NSX56857.1"/>
    <property type="molecule type" value="Genomic_DNA"/>
</dbReference>
<evidence type="ECO:0000313" key="2">
    <source>
        <dbReference type="EMBL" id="NSX56857.1"/>
    </source>
</evidence>
<dbReference type="Proteomes" id="UP000777935">
    <property type="component" value="Unassembled WGS sequence"/>
</dbReference>
<dbReference type="RefSeq" id="WP_174140008.1">
    <property type="nucleotide sequence ID" value="NZ_JABUFE010000021.1"/>
</dbReference>
<keyword evidence="1" id="KW-0472">Membrane</keyword>
<protein>
    <recommendedName>
        <fullName evidence="4">Integral membrane protein</fullName>
    </recommendedName>
</protein>
<keyword evidence="3" id="KW-1185">Reference proteome</keyword>
<feature type="transmembrane region" description="Helical" evidence="1">
    <location>
        <begin position="104"/>
        <end position="131"/>
    </location>
</feature>
<comment type="caution">
    <text evidence="2">The sequence shown here is derived from an EMBL/GenBank/DDBJ whole genome shotgun (WGS) entry which is preliminary data.</text>
</comment>
<keyword evidence="1" id="KW-0812">Transmembrane</keyword>
<gene>
    <name evidence="2" type="ORF">HRQ87_18915</name>
</gene>
<evidence type="ECO:0000256" key="1">
    <source>
        <dbReference type="SAM" id="Phobius"/>
    </source>
</evidence>
<accession>A0ABX2IZW3</accession>
<reference evidence="2 3" key="1">
    <citation type="submission" date="2020-06" db="EMBL/GenBank/DDBJ databases">
        <title>Sulfitobacter algicola sp. nov., isolated from green algae.</title>
        <authorList>
            <person name="Wang C."/>
        </authorList>
    </citation>
    <scope>NUCLEOTIDE SEQUENCE [LARGE SCALE GENOMIC DNA]</scope>
    <source>
        <strain evidence="2 3">1151</strain>
    </source>
</reference>
<feature type="transmembrane region" description="Helical" evidence="1">
    <location>
        <begin position="29"/>
        <end position="52"/>
    </location>
</feature>
<dbReference type="Gene3D" id="1.20.210.10">
    <property type="entry name" value="Cytochrome c oxidase-like, subunit I domain"/>
    <property type="match status" value="1"/>
</dbReference>
<dbReference type="SUPFAM" id="SSF81442">
    <property type="entry name" value="Cytochrome c oxidase subunit I-like"/>
    <property type="match status" value="1"/>
</dbReference>
<dbReference type="InterPro" id="IPR036927">
    <property type="entry name" value="Cyt_c_oxase-like_su1_sf"/>
</dbReference>
<organism evidence="2 3">
    <name type="scientific">Parasulfitobacter algicola</name>
    <dbReference type="NCBI Taxonomy" id="2614809"/>
    <lineage>
        <taxon>Bacteria</taxon>
        <taxon>Pseudomonadati</taxon>
        <taxon>Pseudomonadota</taxon>
        <taxon>Alphaproteobacteria</taxon>
        <taxon>Rhodobacterales</taxon>
        <taxon>Roseobacteraceae</taxon>
        <taxon>Parasulfitobacter</taxon>
    </lineage>
</organism>
<evidence type="ECO:0000313" key="3">
    <source>
        <dbReference type="Proteomes" id="UP000777935"/>
    </source>
</evidence>